<sequence length="54" mass="5948">MPTWRHRKATVRRSDNAGVGRPVGGQPMAEHVGGIRLARPEPSRMPTASFPTLR</sequence>
<comment type="caution">
    <text evidence="2">The sequence shown here is derived from an EMBL/GenBank/DDBJ whole genome shotgun (WGS) entry which is preliminary data.</text>
</comment>
<reference evidence="2 3" key="1">
    <citation type="submission" date="2017-02" db="EMBL/GenBank/DDBJ databases">
        <title>Complete genome sequences of Mycobacterium kansasii strains isolated from rhesus macaques.</title>
        <authorList>
            <person name="Panda A."/>
            <person name="Nagaraj S."/>
            <person name="Zhao X."/>
            <person name="Tettelin H."/>
            <person name="Detolla L.J."/>
        </authorList>
    </citation>
    <scope>NUCLEOTIDE SEQUENCE [LARGE SCALE GENOMIC DNA]</scope>
    <source>
        <strain evidence="2 3">11-3469</strain>
    </source>
</reference>
<gene>
    <name evidence="2" type="ORF">BZL29_1170</name>
</gene>
<dbReference type="EMBL" id="MVBN01000001">
    <property type="protein sequence ID" value="OOK84506.1"/>
    <property type="molecule type" value="Genomic_DNA"/>
</dbReference>
<dbReference type="Proteomes" id="UP000188532">
    <property type="component" value="Unassembled WGS sequence"/>
</dbReference>
<name>A0A1V3Y0I2_MYCKA</name>
<evidence type="ECO:0000313" key="3">
    <source>
        <dbReference type="Proteomes" id="UP000188532"/>
    </source>
</evidence>
<evidence type="ECO:0000256" key="1">
    <source>
        <dbReference type="SAM" id="MobiDB-lite"/>
    </source>
</evidence>
<proteinExistence type="predicted"/>
<evidence type="ECO:0000313" key="2">
    <source>
        <dbReference type="EMBL" id="OOK84506.1"/>
    </source>
</evidence>
<protein>
    <submittedName>
        <fullName evidence="2">Uncharacterized protein</fullName>
    </submittedName>
</protein>
<accession>A0A1V3Y0I2</accession>
<feature type="region of interest" description="Disordered" evidence="1">
    <location>
        <begin position="1"/>
        <end position="54"/>
    </location>
</feature>
<dbReference type="AlphaFoldDB" id="A0A1V3Y0I2"/>
<feature type="compositionally biased region" description="Basic residues" evidence="1">
    <location>
        <begin position="1"/>
        <end position="11"/>
    </location>
</feature>
<organism evidence="2 3">
    <name type="scientific">Mycobacterium kansasii</name>
    <dbReference type="NCBI Taxonomy" id="1768"/>
    <lineage>
        <taxon>Bacteria</taxon>
        <taxon>Bacillati</taxon>
        <taxon>Actinomycetota</taxon>
        <taxon>Actinomycetes</taxon>
        <taxon>Mycobacteriales</taxon>
        <taxon>Mycobacteriaceae</taxon>
        <taxon>Mycobacterium</taxon>
    </lineage>
</organism>